<feature type="region of interest" description="Disordered" evidence="1">
    <location>
        <begin position="142"/>
        <end position="170"/>
    </location>
</feature>
<organism evidence="2 3">
    <name type="scientific">Chloracidobacterium thermophilum (strain B)</name>
    <dbReference type="NCBI Taxonomy" id="981222"/>
    <lineage>
        <taxon>Bacteria</taxon>
        <taxon>Pseudomonadati</taxon>
        <taxon>Acidobacteriota</taxon>
        <taxon>Terriglobia</taxon>
        <taxon>Terriglobales</taxon>
        <taxon>Acidobacteriaceae</taxon>
        <taxon>Chloracidobacterium</taxon>
    </lineage>
</organism>
<keyword evidence="3" id="KW-1185">Reference proteome</keyword>
<name>G2LKV5_CHLTF</name>
<dbReference type="EMBL" id="CP002515">
    <property type="protein sequence ID" value="AEP13310.1"/>
    <property type="molecule type" value="Genomic_DNA"/>
</dbReference>
<accession>G2LKV5</accession>
<feature type="compositionally biased region" description="Polar residues" evidence="1">
    <location>
        <begin position="8"/>
        <end position="20"/>
    </location>
</feature>
<dbReference type="RefSeq" id="WP_014101048.1">
    <property type="nucleotide sequence ID" value="NC_016025.1"/>
</dbReference>
<dbReference type="KEGG" id="ctm:Cabther_B0308"/>
<sequence length="216" mass="23709">MPEVGGVNQRQPLPSTNSAGGSHERVGGTRFNPVQGTIGQPGEIGQPRGLPAPEVPGQKHILPDALLGRDPSQVLAAEQLRATGGASATEELLGLNQQPTMPGTILPPLGNDVALRHLTPTMRRELLRKLLDRQQRNARRLLAVLPRDEEEPDPERRRRRALPEDIPAPEALALPEPQRQRAAQELHQSLRLLELIDRLMAMQDETLAQMSASTQR</sequence>
<evidence type="ECO:0000313" key="3">
    <source>
        <dbReference type="Proteomes" id="UP000006791"/>
    </source>
</evidence>
<gene>
    <name evidence="2" type="ordered locus">Cabther_B0308</name>
</gene>
<feature type="region of interest" description="Disordered" evidence="1">
    <location>
        <begin position="1"/>
        <end position="61"/>
    </location>
</feature>
<dbReference type="Proteomes" id="UP000006791">
    <property type="component" value="Chromosome 2"/>
</dbReference>
<dbReference type="AlphaFoldDB" id="G2LKV5"/>
<dbReference type="HOGENOM" id="CLU_1275813_0_0_0"/>
<proteinExistence type="predicted"/>
<evidence type="ECO:0000256" key="1">
    <source>
        <dbReference type="SAM" id="MobiDB-lite"/>
    </source>
</evidence>
<dbReference type="STRING" id="981222.Cabther_B0308"/>
<protein>
    <submittedName>
        <fullName evidence="2">Uncharacterized protein</fullName>
    </submittedName>
</protein>
<dbReference type="OrthoDB" id="9893394at2"/>
<evidence type="ECO:0000313" key="2">
    <source>
        <dbReference type="EMBL" id="AEP13310.1"/>
    </source>
</evidence>
<reference evidence="2 3" key="1">
    <citation type="journal article" date="2012" name="Environ. Microbiol.">
        <title>Complete genome of Candidatus Chloracidobacterium thermophilum, a chlorophyll-based photoheterotroph belonging to the phylum Acidobacteria.</title>
        <authorList>
            <person name="Garcia Costas A.M."/>
            <person name="Liu Z."/>
            <person name="Tomsho L.P."/>
            <person name="Schuster S.C."/>
            <person name="Ward D.M."/>
            <person name="Bryant D.A."/>
        </authorList>
    </citation>
    <scope>NUCLEOTIDE SEQUENCE [LARGE SCALE GENOMIC DNA]</scope>
    <source>
        <strain evidence="2 3">B</strain>
    </source>
</reference>